<sequence>MAEDEGAYERISSFLNLRNIGHLLETFKVHKIDDTVLKSVDDLTLANLGLAYGDVIAFKLKFKESETNPQKTYESRLQNLKDKMNISRQRTDRKDAKNRSISVKNVFKMTLFLKCFEKKYVRKSGEMFETTVCMETSYDKLHNEAKEHFGIDKTTNTFLASYNNETYQGVINKMGQFIALNKEKKKQLVMYLMYPKTYGRLEYERNKENSILQFCDVCDKEFVGFCVYCAAQQELEQHGNYNPLVFDDFDGQNDQGDGVGSGRSRSPILSGDGVGSGRSRSPLSETASMEDVTSESTPVNSGLLPSSRQRSIPLRYRHSIGSPGLTHNLLYERSQNPIPPPDGQNQHPLEKEDQQKDSSVVSLFGQDEMDRFFENLREKPQNVTKKTEEEQPPIAADISTAYDEFVHREKEPKNILVQRDKDFFWQILFSQEFNLSCEEPRVRFAGESGADEGGVYREFLTLAMKNLSLSNLFIGEETCLGITCKTEAILDGWYHIIGQLIGASILINGRGPECFHDSLVRALFDIEQPLLIEPIDDASIKNQISHINQGNYDTLYDYEINPSGKEKEELIRLYMIAVLVVSKSSAIEQLKGGICSISKNLLLKSNLQEMKNFLVYSPVQYSFEQFISQIEYPQNKIGAVEVGSNLENEVRRGVADFELILLNIGQGKVFLEPGTALRYTDLLYFITGCDRIPSWGLPKKIEVDFDPTATLPHTHTCGSLLHLPFRVTESQMVVAINFGGGFGKI</sequence>
<dbReference type="PROSITE" id="PS50237">
    <property type="entry name" value="HECT"/>
    <property type="match status" value="2"/>
</dbReference>
<dbReference type="InterPro" id="IPR035983">
    <property type="entry name" value="Hect_E3_ubiquitin_ligase"/>
</dbReference>
<dbReference type="EnsemblMetazoa" id="CLYHEMT002997.1">
    <property type="protein sequence ID" value="CLYHEMP002997.1"/>
    <property type="gene ID" value="CLYHEMG002997"/>
</dbReference>
<keyword evidence="1 2" id="KW-0833">Ubl conjugation pathway</keyword>
<dbReference type="OrthoDB" id="2384350at2759"/>
<dbReference type="Proteomes" id="UP000594262">
    <property type="component" value="Unplaced"/>
</dbReference>
<feature type="compositionally biased region" description="Polar residues" evidence="3">
    <location>
        <begin position="294"/>
        <end position="310"/>
    </location>
</feature>
<dbReference type="GeneID" id="136810684"/>
<dbReference type="GO" id="GO:0004842">
    <property type="term" value="F:ubiquitin-protein transferase activity"/>
    <property type="evidence" value="ECO:0007669"/>
    <property type="project" value="InterPro"/>
</dbReference>
<feature type="region of interest" description="Disordered" evidence="3">
    <location>
        <begin position="246"/>
        <end position="310"/>
    </location>
</feature>
<organism evidence="5 6">
    <name type="scientific">Clytia hemisphaerica</name>
    <dbReference type="NCBI Taxonomy" id="252671"/>
    <lineage>
        <taxon>Eukaryota</taxon>
        <taxon>Metazoa</taxon>
        <taxon>Cnidaria</taxon>
        <taxon>Hydrozoa</taxon>
        <taxon>Hydroidolina</taxon>
        <taxon>Leptothecata</taxon>
        <taxon>Obeliida</taxon>
        <taxon>Clytiidae</taxon>
        <taxon>Clytia</taxon>
    </lineage>
</organism>
<feature type="region of interest" description="Disordered" evidence="3">
    <location>
        <begin position="325"/>
        <end position="359"/>
    </location>
</feature>
<protein>
    <recommendedName>
        <fullName evidence="4">HECT domain-containing protein</fullName>
    </recommendedName>
</protein>
<evidence type="ECO:0000256" key="3">
    <source>
        <dbReference type="SAM" id="MobiDB-lite"/>
    </source>
</evidence>
<name>A0A7M5UXS6_9CNID</name>
<dbReference type="Gene3D" id="3.90.1750.10">
    <property type="entry name" value="Hect, E3 ligase catalytic domains"/>
    <property type="match status" value="1"/>
</dbReference>
<accession>A0A7M5UXS6</accession>
<feature type="active site" description="Glycyl thioester intermediate" evidence="2">
    <location>
        <position position="717"/>
    </location>
</feature>
<evidence type="ECO:0000256" key="1">
    <source>
        <dbReference type="ARBA" id="ARBA00022786"/>
    </source>
</evidence>
<dbReference type="SMART" id="SM00119">
    <property type="entry name" value="HECTc"/>
    <property type="match status" value="1"/>
</dbReference>
<dbReference type="AlphaFoldDB" id="A0A7M5UXS6"/>
<evidence type="ECO:0000313" key="5">
    <source>
        <dbReference type="EnsemblMetazoa" id="CLYHEMP002997.1"/>
    </source>
</evidence>
<evidence type="ECO:0000256" key="2">
    <source>
        <dbReference type="PROSITE-ProRule" id="PRU00104"/>
    </source>
</evidence>
<feature type="domain" description="HECT" evidence="4">
    <location>
        <begin position="682"/>
        <end position="724"/>
    </location>
</feature>
<keyword evidence="6" id="KW-1185">Reference proteome</keyword>
<proteinExistence type="predicted"/>
<comment type="caution">
    <text evidence="2">Lacks conserved residue(s) required for the propagation of feature annotation.</text>
</comment>
<evidence type="ECO:0000259" key="4">
    <source>
        <dbReference type="PROSITE" id="PS50237"/>
    </source>
</evidence>
<evidence type="ECO:0000313" key="6">
    <source>
        <dbReference type="Proteomes" id="UP000594262"/>
    </source>
</evidence>
<dbReference type="SUPFAM" id="SSF56204">
    <property type="entry name" value="Hect, E3 ligase catalytic domain"/>
    <property type="match status" value="2"/>
</dbReference>
<reference evidence="5" key="1">
    <citation type="submission" date="2021-01" db="UniProtKB">
        <authorList>
            <consortium name="EnsemblMetazoa"/>
        </authorList>
    </citation>
    <scope>IDENTIFICATION</scope>
</reference>
<dbReference type="RefSeq" id="XP_066923360.1">
    <property type="nucleotide sequence ID" value="XM_067067259.1"/>
</dbReference>
<dbReference type="InterPro" id="IPR000569">
    <property type="entry name" value="HECT_dom"/>
</dbReference>
<dbReference type="Pfam" id="PF00632">
    <property type="entry name" value="HECT"/>
    <property type="match status" value="1"/>
</dbReference>
<feature type="domain" description="HECT" evidence="4">
    <location>
        <begin position="431"/>
        <end position="467"/>
    </location>
</feature>
<dbReference type="Gene3D" id="3.30.2410.10">
    <property type="entry name" value="Hect, E3 ligase catalytic domain"/>
    <property type="match status" value="1"/>
</dbReference>